<organism evidence="1">
    <name type="scientific">marine sediment metagenome</name>
    <dbReference type="NCBI Taxonomy" id="412755"/>
    <lineage>
        <taxon>unclassified sequences</taxon>
        <taxon>metagenomes</taxon>
        <taxon>ecological metagenomes</taxon>
    </lineage>
</organism>
<dbReference type="EMBL" id="BART01037736">
    <property type="protein sequence ID" value="GAH10524.1"/>
    <property type="molecule type" value="Genomic_DNA"/>
</dbReference>
<sequence>LDRIETEATQFFERVQNTYFTLAEQNPDRYRCIDAGQAPKQVKAQVEKVLSEFLQ</sequence>
<protein>
    <recommendedName>
        <fullName evidence="2">Thymidylate kinase-like domain-containing protein</fullName>
    </recommendedName>
</protein>
<evidence type="ECO:0000313" key="1">
    <source>
        <dbReference type="EMBL" id="GAH10524.1"/>
    </source>
</evidence>
<proteinExistence type="predicted"/>
<dbReference type="AlphaFoldDB" id="X1E032"/>
<feature type="non-terminal residue" evidence="1">
    <location>
        <position position="1"/>
    </location>
</feature>
<gene>
    <name evidence="1" type="ORF">S01H4_62981</name>
</gene>
<dbReference type="Gene3D" id="3.40.50.300">
    <property type="entry name" value="P-loop containing nucleotide triphosphate hydrolases"/>
    <property type="match status" value="1"/>
</dbReference>
<name>X1E032_9ZZZZ</name>
<evidence type="ECO:0008006" key="2">
    <source>
        <dbReference type="Google" id="ProtNLM"/>
    </source>
</evidence>
<comment type="caution">
    <text evidence="1">The sequence shown here is derived from an EMBL/GenBank/DDBJ whole genome shotgun (WGS) entry which is preliminary data.</text>
</comment>
<accession>X1E032</accession>
<dbReference type="InterPro" id="IPR027417">
    <property type="entry name" value="P-loop_NTPase"/>
</dbReference>
<reference evidence="1" key="1">
    <citation type="journal article" date="2014" name="Front. Microbiol.">
        <title>High frequency of phylogenetically diverse reductive dehalogenase-homologous genes in deep subseafloor sedimentary metagenomes.</title>
        <authorList>
            <person name="Kawai M."/>
            <person name="Futagami T."/>
            <person name="Toyoda A."/>
            <person name="Takaki Y."/>
            <person name="Nishi S."/>
            <person name="Hori S."/>
            <person name="Arai W."/>
            <person name="Tsubouchi T."/>
            <person name="Morono Y."/>
            <person name="Uchiyama I."/>
            <person name="Ito T."/>
            <person name="Fujiyama A."/>
            <person name="Inagaki F."/>
            <person name="Takami H."/>
        </authorList>
    </citation>
    <scope>NUCLEOTIDE SEQUENCE</scope>
    <source>
        <strain evidence="1">Expedition CK06-06</strain>
    </source>
</reference>